<feature type="domain" description="LysM" evidence="3">
    <location>
        <begin position="265"/>
        <end position="309"/>
    </location>
</feature>
<feature type="transmembrane region" description="Helical" evidence="2">
    <location>
        <begin position="433"/>
        <end position="451"/>
    </location>
</feature>
<keyword evidence="2" id="KW-1133">Transmembrane helix</keyword>
<feature type="transmembrane region" description="Helical" evidence="2">
    <location>
        <begin position="84"/>
        <end position="114"/>
    </location>
</feature>
<sequence>MRHCRRETADENAVTQPHKNSKVPSLSLSPLSQQGRFLFSPHKPAQKKPIAYFAFSSSSSSSPQFKPQPSPLNPSPNKTHKPKLMAFSFSFSFCLSTPTIPTLLFTLSLLLSFLTTPASSATFNCSATTTCQSLIDYVPQNTTTLHAIKTLFNISHLRTLLGANNLLLSTAPTQNVTALQKILIPFTCLCYNGTGVSNKRPQYIVKPGDDLDHIATVVFSRLVKFQEIAAVNKIPDPSQIGIGQKLWIPLPCSCDEVNGERVVHYGHVVEAGSSVEAIATKYGTDQETLLRINGIADPKTLQANQVLDVPLKACSSSVSNNSLDAPLLVSNNTYVFTANNCVKCQCSSANNWNLQCEPSTVNSTGCPAMQCQGSSQLFLGNTTTSGCDQTTCTYAGYTNKTNILTTLATQSTCAAPPPDNNNNASRMGLQGSSWSFLFAAIHLALLFLHVLQ</sequence>
<evidence type="ECO:0000259" key="3">
    <source>
        <dbReference type="PROSITE" id="PS51782"/>
    </source>
</evidence>
<feature type="domain" description="LysM" evidence="3">
    <location>
        <begin position="201"/>
        <end position="248"/>
    </location>
</feature>
<proteinExistence type="predicted"/>
<protein>
    <submittedName>
        <fullName evidence="4">Lysm domain GPI-anchored protein 2</fullName>
    </submittedName>
</protein>
<feature type="region of interest" description="Disordered" evidence="1">
    <location>
        <begin position="1"/>
        <end position="26"/>
    </location>
</feature>
<dbReference type="Gene3D" id="3.10.350.10">
    <property type="entry name" value="LysM domain"/>
    <property type="match status" value="2"/>
</dbReference>
<evidence type="ECO:0000313" key="4">
    <source>
        <dbReference type="EMBL" id="BBH09877.1"/>
    </source>
</evidence>
<keyword evidence="2" id="KW-0472">Membrane</keyword>
<dbReference type="PANTHER" id="PTHR33734:SF11">
    <property type="entry name" value="LYSM DOMAIN-CONTAINING GPI-ANCHORED PROTEIN 2"/>
    <property type="match status" value="1"/>
</dbReference>
<dbReference type="EMBL" id="AP019304">
    <property type="protein sequence ID" value="BBH09877.1"/>
    <property type="molecule type" value="Genomic_DNA"/>
</dbReference>
<dbReference type="PANTHER" id="PTHR33734">
    <property type="entry name" value="LYSM DOMAIN-CONTAINING GPI-ANCHORED PROTEIN 2"/>
    <property type="match status" value="1"/>
</dbReference>
<gene>
    <name evidence="4" type="ORF">Prudu_022508</name>
</gene>
<dbReference type="SUPFAM" id="SSF54106">
    <property type="entry name" value="LysM domain"/>
    <property type="match status" value="2"/>
</dbReference>
<dbReference type="SMART" id="SM00257">
    <property type="entry name" value="LysM"/>
    <property type="match status" value="2"/>
</dbReference>
<organism evidence="4">
    <name type="scientific">Prunus dulcis</name>
    <name type="common">Almond</name>
    <name type="synonym">Amygdalus dulcis</name>
    <dbReference type="NCBI Taxonomy" id="3755"/>
    <lineage>
        <taxon>Eukaryota</taxon>
        <taxon>Viridiplantae</taxon>
        <taxon>Streptophyta</taxon>
        <taxon>Embryophyta</taxon>
        <taxon>Tracheophyta</taxon>
        <taxon>Spermatophyta</taxon>
        <taxon>Magnoliopsida</taxon>
        <taxon>eudicotyledons</taxon>
        <taxon>Gunneridae</taxon>
        <taxon>Pentapetalae</taxon>
        <taxon>rosids</taxon>
        <taxon>fabids</taxon>
        <taxon>Rosales</taxon>
        <taxon>Rosaceae</taxon>
        <taxon>Amygdaloideae</taxon>
        <taxon>Amygdaleae</taxon>
        <taxon>Prunus</taxon>
    </lineage>
</organism>
<dbReference type="CDD" id="cd00118">
    <property type="entry name" value="LysM"/>
    <property type="match status" value="2"/>
</dbReference>
<name>A0A4Y1S1M9_PRUDU</name>
<dbReference type="InterPro" id="IPR018392">
    <property type="entry name" value="LysM"/>
</dbReference>
<dbReference type="PROSITE" id="PS51782">
    <property type="entry name" value="LYSM"/>
    <property type="match status" value="2"/>
</dbReference>
<dbReference type="InterPro" id="IPR036779">
    <property type="entry name" value="LysM_dom_sf"/>
</dbReference>
<keyword evidence="2" id="KW-0812">Transmembrane</keyword>
<dbReference type="AlphaFoldDB" id="A0A4Y1S1M9"/>
<dbReference type="Pfam" id="PF01476">
    <property type="entry name" value="LysM"/>
    <property type="match status" value="2"/>
</dbReference>
<accession>A0A4Y1S1M9</accession>
<evidence type="ECO:0000256" key="1">
    <source>
        <dbReference type="SAM" id="MobiDB-lite"/>
    </source>
</evidence>
<evidence type="ECO:0000256" key="2">
    <source>
        <dbReference type="SAM" id="Phobius"/>
    </source>
</evidence>
<reference evidence="4" key="1">
    <citation type="journal article" date="2019" name="Science">
        <title>Mutation of a bHLH transcription factor allowed almond domestication.</title>
        <authorList>
            <person name="Sanchez-Perez R."/>
            <person name="Pavan S."/>
            <person name="Mazzeo R."/>
            <person name="Moldovan C."/>
            <person name="Aiese Cigliano R."/>
            <person name="Del Cueto J."/>
            <person name="Ricciardi F."/>
            <person name="Lotti C."/>
            <person name="Ricciardi L."/>
            <person name="Dicenta F."/>
            <person name="Lopez-Marques R.L."/>
            <person name="Lindberg Moller B."/>
        </authorList>
    </citation>
    <scope>NUCLEOTIDE SEQUENCE</scope>
</reference>